<proteinExistence type="predicted"/>
<comment type="caution">
    <text evidence="4">The sequence shown here is derived from an EMBL/GenBank/DDBJ whole genome shotgun (WGS) entry which is preliminary data.</text>
</comment>
<feature type="coiled-coil region" evidence="1">
    <location>
        <begin position="203"/>
        <end position="233"/>
    </location>
</feature>
<protein>
    <submittedName>
        <fullName evidence="4">Uncharacterized protein</fullName>
    </submittedName>
</protein>
<keyword evidence="1" id="KW-0175">Coiled coil</keyword>
<feature type="region of interest" description="Disordered" evidence="2">
    <location>
        <begin position="123"/>
        <end position="143"/>
    </location>
</feature>
<keyword evidence="3" id="KW-0812">Transmembrane</keyword>
<reference evidence="4 5" key="1">
    <citation type="submission" date="2015-01" db="EMBL/GenBank/DDBJ databases">
        <title>Evolution of Trichinella species and genotypes.</title>
        <authorList>
            <person name="Korhonen P.K."/>
            <person name="Edoardo P."/>
            <person name="Giuseppe L.R."/>
            <person name="Gasser R.B."/>
        </authorList>
    </citation>
    <scope>NUCLEOTIDE SEQUENCE [LARGE SCALE GENOMIC DNA]</scope>
    <source>
        <strain evidence="4">ISS470</strain>
    </source>
</reference>
<accession>A0A0V1G203</accession>
<dbReference type="EMBL" id="JYDT01000007">
    <property type="protein sequence ID" value="KRY92346.1"/>
    <property type="molecule type" value="Genomic_DNA"/>
</dbReference>
<evidence type="ECO:0000313" key="5">
    <source>
        <dbReference type="Proteomes" id="UP000054995"/>
    </source>
</evidence>
<keyword evidence="3" id="KW-0472">Membrane</keyword>
<feature type="coiled-coil region" evidence="1">
    <location>
        <begin position="365"/>
        <end position="427"/>
    </location>
</feature>
<organism evidence="4 5">
    <name type="scientific">Trichinella pseudospiralis</name>
    <name type="common">Parasitic roundworm</name>
    <dbReference type="NCBI Taxonomy" id="6337"/>
    <lineage>
        <taxon>Eukaryota</taxon>
        <taxon>Metazoa</taxon>
        <taxon>Ecdysozoa</taxon>
        <taxon>Nematoda</taxon>
        <taxon>Enoplea</taxon>
        <taxon>Dorylaimia</taxon>
        <taxon>Trichinellida</taxon>
        <taxon>Trichinellidae</taxon>
        <taxon>Trichinella</taxon>
    </lineage>
</organism>
<feature type="transmembrane region" description="Helical" evidence="3">
    <location>
        <begin position="61"/>
        <end position="85"/>
    </location>
</feature>
<keyword evidence="3" id="KW-1133">Transmembrane helix</keyword>
<dbReference type="Proteomes" id="UP000054995">
    <property type="component" value="Unassembled WGS sequence"/>
</dbReference>
<dbReference type="OrthoDB" id="5919645at2759"/>
<gene>
    <name evidence="4" type="ORF">T4D_4652</name>
</gene>
<evidence type="ECO:0000256" key="2">
    <source>
        <dbReference type="SAM" id="MobiDB-lite"/>
    </source>
</evidence>
<keyword evidence="5" id="KW-1185">Reference proteome</keyword>
<evidence type="ECO:0000313" key="4">
    <source>
        <dbReference type="EMBL" id="KRY92346.1"/>
    </source>
</evidence>
<feature type="compositionally biased region" description="Basic and acidic residues" evidence="2">
    <location>
        <begin position="134"/>
        <end position="143"/>
    </location>
</feature>
<dbReference type="AlphaFoldDB" id="A0A0V1G203"/>
<name>A0A0V1G203_TRIPS</name>
<feature type="non-terminal residue" evidence="4">
    <location>
        <position position="1"/>
    </location>
</feature>
<evidence type="ECO:0000256" key="3">
    <source>
        <dbReference type="SAM" id="Phobius"/>
    </source>
</evidence>
<sequence length="586" mass="67809">LYTVTVGTCRSVRPIDHYGNLFGGGSRFVGVSERLVAKSKSHRLRDKQHSHNFISRRSCSAVFFCHTLLTFQLAFIIIIIIINMMDRPERCRISTSCESFFSFDNNAAGCRFLADQAEKKEKKQWKVEEDDDATLPKDDDASWNLKDDSESTADYYYYYQCSDGEPSSSSADGGCENCRLLRDKLVRTRRLLAEIDSSVRRLAEQHRVRADELTDARQRLRLAEQRSRLLEQKLEEPSALLAKENVDLRGQLAETRAYFERLDLESERRITDMSNLLEQLQDALAEKERQLFVAYAQLDQNRKQAEQYAAKIRHADAHAATQQDIIEGLQNQLDKQKAKSRACSKHRDDLLLKSASLSHELVWFKRETMREREYIRQQIEQLRRHVGHQQQQQLDENMLITTLRNKIQEVEEAIDEREMANRMLQLRLDDLKLGGSEQQQQQLNYRHSFDQGSNAVSNAVTRSNRLYKSRLNFLTLFEFAQLGRIAETEKRRRELDQPLRLDRAYLAHVLLGGHHQLVVDHPFRLIVEQRTGRVDVDRLTVDQCPVTFLGIFFGGVAEKAGTNRLLHFLHVLAAGDHVQSVSIHDA</sequence>
<feature type="coiled-coil region" evidence="1">
    <location>
        <begin position="270"/>
        <end position="339"/>
    </location>
</feature>
<evidence type="ECO:0000256" key="1">
    <source>
        <dbReference type="SAM" id="Coils"/>
    </source>
</evidence>